<organism evidence="1 2">
    <name type="scientific">Caligus rogercresseyi</name>
    <name type="common">Sea louse</name>
    <dbReference type="NCBI Taxonomy" id="217165"/>
    <lineage>
        <taxon>Eukaryota</taxon>
        <taxon>Metazoa</taxon>
        <taxon>Ecdysozoa</taxon>
        <taxon>Arthropoda</taxon>
        <taxon>Crustacea</taxon>
        <taxon>Multicrustacea</taxon>
        <taxon>Hexanauplia</taxon>
        <taxon>Copepoda</taxon>
        <taxon>Siphonostomatoida</taxon>
        <taxon>Caligidae</taxon>
        <taxon>Caligus</taxon>
    </lineage>
</organism>
<reference evidence="2" key="1">
    <citation type="submission" date="2021-01" db="EMBL/GenBank/DDBJ databases">
        <title>Caligus Genome Assembly.</title>
        <authorList>
            <person name="Gallardo-Escarate C."/>
        </authorList>
    </citation>
    <scope>NUCLEOTIDE SEQUENCE [LARGE SCALE GENOMIC DNA]</scope>
</reference>
<feature type="non-terminal residue" evidence="1">
    <location>
        <position position="86"/>
    </location>
</feature>
<dbReference type="Proteomes" id="UP000595437">
    <property type="component" value="Chromosome 3"/>
</dbReference>
<evidence type="ECO:0000313" key="1">
    <source>
        <dbReference type="EMBL" id="QQP52513.1"/>
    </source>
</evidence>
<dbReference type="EMBL" id="CP045892">
    <property type="protein sequence ID" value="QQP52513.1"/>
    <property type="molecule type" value="Genomic_DNA"/>
</dbReference>
<feature type="non-terminal residue" evidence="1">
    <location>
        <position position="1"/>
    </location>
</feature>
<sequence>DSIQELHISLGEDHFIKHVAGHAWWLWLSTTPAVLNMRSTTVELGKAVLYFMNSDKGVFRDYLQASVASSSLYPVYTLSLNWSENV</sequence>
<evidence type="ECO:0000313" key="2">
    <source>
        <dbReference type="Proteomes" id="UP000595437"/>
    </source>
</evidence>
<dbReference type="AlphaFoldDB" id="A0A7T8HLX6"/>
<gene>
    <name evidence="1" type="ORF">FKW44_004688</name>
</gene>
<proteinExistence type="predicted"/>
<protein>
    <submittedName>
        <fullName evidence="1">Uncharacterized protein</fullName>
    </submittedName>
</protein>
<keyword evidence="2" id="KW-1185">Reference proteome</keyword>
<accession>A0A7T8HLX6</accession>
<name>A0A7T8HLX6_CALRO</name>